<organism evidence="1 2">
    <name type="scientific">Dioscorea zingiberensis</name>
    <dbReference type="NCBI Taxonomy" id="325984"/>
    <lineage>
        <taxon>Eukaryota</taxon>
        <taxon>Viridiplantae</taxon>
        <taxon>Streptophyta</taxon>
        <taxon>Embryophyta</taxon>
        <taxon>Tracheophyta</taxon>
        <taxon>Spermatophyta</taxon>
        <taxon>Magnoliopsida</taxon>
        <taxon>Liliopsida</taxon>
        <taxon>Dioscoreales</taxon>
        <taxon>Dioscoreaceae</taxon>
        <taxon>Dioscorea</taxon>
    </lineage>
</organism>
<evidence type="ECO:0000313" key="1">
    <source>
        <dbReference type="EMBL" id="KAJ0980344.1"/>
    </source>
</evidence>
<comment type="caution">
    <text evidence="1">The sequence shown here is derived from an EMBL/GenBank/DDBJ whole genome shotgun (WGS) entry which is preliminary data.</text>
</comment>
<reference evidence="1" key="1">
    <citation type="submission" date="2021-03" db="EMBL/GenBank/DDBJ databases">
        <authorList>
            <person name="Li Z."/>
            <person name="Yang C."/>
        </authorList>
    </citation>
    <scope>NUCLEOTIDE SEQUENCE</scope>
    <source>
        <strain evidence="1">Dzin_1.0</strain>
        <tissue evidence="1">Leaf</tissue>
    </source>
</reference>
<dbReference type="OrthoDB" id="1919386at2759"/>
<proteinExistence type="predicted"/>
<keyword evidence="2" id="KW-1185">Reference proteome</keyword>
<protein>
    <submittedName>
        <fullName evidence="1">Uncharacterized protein</fullName>
    </submittedName>
</protein>
<dbReference type="Proteomes" id="UP001085076">
    <property type="component" value="Miscellaneous, Linkage group lg02"/>
</dbReference>
<gene>
    <name evidence="1" type="ORF">J5N97_008599</name>
</gene>
<dbReference type="PANTHER" id="PTHR33052">
    <property type="entry name" value="DUF4228 DOMAIN PROTEIN-RELATED"/>
    <property type="match status" value="1"/>
</dbReference>
<dbReference type="Pfam" id="PF14009">
    <property type="entry name" value="PADRE"/>
    <property type="match status" value="1"/>
</dbReference>
<evidence type="ECO:0000313" key="2">
    <source>
        <dbReference type="Proteomes" id="UP001085076"/>
    </source>
</evidence>
<name>A0A9D5HKX5_9LILI</name>
<reference evidence="1" key="2">
    <citation type="journal article" date="2022" name="Hortic Res">
        <title>The genome of Dioscorea zingiberensis sheds light on the biosynthesis, origin and evolution of the medicinally important diosgenin saponins.</title>
        <authorList>
            <person name="Li Y."/>
            <person name="Tan C."/>
            <person name="Li Z."/>
            <person name="Guo J."/>
            <person name="Li S."/>
            <person name="Chen X."/>
            <person name="Wang C."/>
            <person name="Dai X."/>
            <person name="Yang H."/>
            <person name="Song W."/>
            <person name="Hou L."/>
            <person name="Xu J."/>
            <person name="Tong Z."/>
            <person name="Xu A."/>
            <person name="Yuan X."/>
            <person name="Wang W."/>
            <person name="Yang Q."/>
            <person name="Chen L."/>
            <person name="Sun Z."/>
            <person name="Wang K."/>
            <person name="Pan B."/>
            <person name="Chen J."/>
            <person name="Bao Y."/>
            <person name="Liu F."/>
            <person name="Qi X."/>
            <person name="Gang D.R."/>
            <person name="Wen J."/>
            <person name="Li J."/>
        </authorList>
    </citation>
    <scope>NUCLEOTIDE SEQUENCE</scope>
    <source>
        <strain evidence="1">Dzin_1.0</strain>
    </source>
</reference>
<accession>A0A9D5HKX5</accession>
<dbReference type="AlphaFoldDB" id="A0A9D5HKX5"/>
<dbReference type="InterPro" id="IPR025322">
    <property type="entry name" value="PADRE_dom"/>
</dbReference>
<dbReference type="EMBL" id="JAGGNH010000002">
    <property type="protein sequence ID" value="KAJ0980344.1"/>
    <property type="molecule type" value="Genomic_DNA"/>
</dbReference>
<sequence>MGNSLSSELQKKQSKRRLASAAALVMKVIYPDGRMEEYYGESLTAEKALEGSSGCCVCSADEMRLAARPPTLSDGDELRRGQLYFVLPAAATRRPLTLPDLCRLAVMADAAMRRSILRELAGRRRRNGVVNGHRKYN</sequence>